<evidence type="ECO:0000313" key="3">
    <source>
        <dbReference type="Proteomes" id="UP000663852"/>
    </source>
</evidence>
<keyword evidence="1" id="KW-0472">Membrane</keyword>
<organism evidence="2 3">
    <name type="scientific">Adineta ricciae</name>
    <name type="common">Rotifer</name>
    <dbReference type="NCBI Taxonomy" id="249248"/>
    <lineage>
        <taxon>Eukaryota</taxon>
        <taxon>Metazoa</taxon>
        <taxon>Spiralia</taxon>
        <taxon>Gnathifera</taxon>
        <taxon>Rotifera</taxon>
        <taxon>Eurotatoria</taxon>
        <taxon>Bdelloidea</taxon>
        <taxon>Adinetida</taxon>
        <taxon>Adinetidae</taxon>
        <taxon>Adineta</taxon>
    </lineage>
</organism>
<evidence type="ECO:0000256" key="1">
    <source>
        <dbReference type="SAM" id="Phobius"/>
    </source>
</evidence>
<reference evidence="2" key="1">
    <citation type="submission" date="2021-02" db="EMBL/GenBank/DDBJ databases">
        <authorList>
            <person name="Nowell W R."/>
        </authorList>
    </citation>
    <scope>NUCLEOTIDE SEQUENCE</scope>
</reference>
<evidence type="ECO:0000313" key="2">
    <source>
        <dbReference type="EMBL" id="CAF1462655.1"/>
    </source>
</evidence>
<feature type="transmembrane region" description="Helical" evidence="1">
    <location>
        <begin position="57"/>
        <end position="76"/>
    </location>
</feature>
<dbReference type="OrthoDB" id="10013189at2759"/>
<sequence length="466" mass="52476">MNISKTKFTFDNFILKWNLHLRYSYEIAYKQQKRKSESRPVYIETYITQNKIQSTQMLFCIVIASTFFNIFLLNFVNCDGIFYLQRVPSSCVQTTVTMTEDNTTTTNCFIFSWQQIADLTTIYTTYQDPTTNQTFYARIAALTVLGTIDNHDLDYHCPPSGYNGVAPGCSTPNNTHLVVLHINALDNKLYSINVILSGTPFPSLSSLVNNQPPFGTARHVFDGGISSQSTGYLKICKRNSSTQCPNTNTSAHALPYPLPSNTGYGIFGIKMYNFVTNSVWIMDDVNQILICTAGTTYYYFNSTGFFIYDYSSNTCTWSPACNYQCEVYNYNSRFLDYAGEWVITKKWGVGDVKPVAAQAWIGNAIDAAGIFPVILYTDNATGHYIGLDKLDPIPMSNMGASYWYTAHDDTIVGESVLKYHPNVVDVGCVSQLSDWTGPISDGEMIMTSKDIRLILWATFFLYFFVA</sequence>
<protein>
    <submittedName>
        <fullName evidence="2">Uncharacterized protein</fullName>
    </submittedName>
</protein>
<gene>
    <name evidence="2" type="ORF">EDS130_LOCUS40260</name>
</gene>
<dbReference type="AlphaFoldDB" id="A0A815QDW5"/>
<keyword evidence="1" id="KW-0812">Transmembrane</keyword>
<dbReference type="Proteomes" id="UP000663852">
    <property type="component" value="Unassembled WGS sequence"/>
</dbReference>
<proteinExistence type="predicted"/>
<comment type="caution">
    <text evidence="2">The sequence shown here is derived from an EMBL/GenBank/DDBJ whole genome shotgun (WGS) entry which is preliminary data.</text>
</comment>
<accession>A0A815QDW5</accession>
<keyword evidence="1" id="KW-1133">Transmembrane helix</keyword>
<name>A0A815QDW5_ADIRI</name>
<dbReference type="EMBL" id="CAJNOJ010000480">
    <property type="protein sequence ID" value="CAF1462655.1"/>
    <property type="molecule type" value="Genomic_DNA"/>
</dbReference>